<comment type="similarity">
    <text evidence="1">Belongs to the glycosyltransferase 2 family.</text>
</comment>
<reference evidence="4" key="1">
    <citation type="journal article" date="2014" name="Front. Microbiol.">
        <title>High frequency of phylogenetically diverse reductive dehalogenase-homologous genes in deep subseafloor sedimentary metagenomes.</title>
        <authorList>
            <person name="Kawai M."/>
            <person name="Futagami T."/>
            <person name="Toyoda A."/>
            <person name="Takaki Y."/>
            <person name="Nishi S."/>
            <person name="Hori S."/>
            <person name="Arai W."/>
            <person name="Tsubouchi T."/>
            <person name="Morono Y."/>
            <person name="Uchiyama I."/>
            <person name="Ito T."/>
            <person name="Fujiyama A."/>
            <person name="Inagaki F."/>
            <person name="Takami H."/>
        </authorList>
    </citation>
    <scope>NUCLEOTIDE SEQUENCE</scope>
    <source>
        <strain evidence="4">Expedition CK06-06</strain>
    </source>
</reference>
<evidence type="ECO:0000256" key="1">
    <source>
        <dbReference type="ARBA" id="ARBA00006739"/>
    </source>
</evidence>
<dbReference type="EMBL" id="BARU01002499">
    <property type="protein sequence ID" value="GAH28962.1"/>
    <property type="molecule type" value="Genomic_DNA"/>
</dbReference>
<dbReference type="PANTHER" id="PTHR43179:SF12">
    <property type="entry name" value="GALACTOFURANOSYLTRANSFERASE GLFT2"/>
    <property type="match status" value="1"/>
</dbReference>
<evidence type="ECO:0000256" key="3">
    <source>
        <dbReference type="ARBA" id="ARBA00022679"/>
    </source>
</evidence>
<dbReference type="Gene3D" id="3.90.550.10">
    <property type="entry name" value="Spore Coat Polysaccharide Biosynthesis Protein SpsA, Chain A"/>
    <property type="match status" value="1"/>
</dbReference>
<dbReference type="SUPFAM" id="SSF53448">
    <property type="entry name" value="Nucleotide-diphospho-sugar transferases"/>
    <property type="match status" value="1"/>
</dbReference>
<keyword evidence="3" id="KW-0808">Transferase</keyword>
<dbReference type="AlphaFoldDB" id="X1E8R9"/>
<dbReference type="GO" id="GO:0016757">
    <property type="term" value="F:glycosyltransferase activity"/>
    <property type="evidence" value="ECO:0007669"/>
    <property type="project" value="UniProtKB-KW"/>
</dbReference>
<feature type="non-terminal residue" evidence="4">
    <location>
        <position position="1"/>
    </location>
</feature>
<name>X1E8R9_9ZZZZ</name>
<protein>
    <recommendedName>
        <fullName evidence="5">Glycosyltransferase 2-like domain-containing protein</fullName>
    </recommendedName>
</protein>
<proteinExistence type="inferred from homology"/>
<dbReference type="InterPro" id="IPR029044">
    <property type="entry name" value="Nucleotide-diphossugar_trans"/>
</dbReference>
<accession>X1E8R9</accession>
<dbReference type="PANTHER" id="PTHR43179">
    <property type="entry name" value="RHAMNOSYLTRANSFERASE WBBL"/>
    <property type="match status" value="1"/>
</dbReference>
<organism evidence="4">
    <name type="scientific">marine sediment metagenome</name>
    <dbReference type="NCBI Taxonomy" id="412755"/>
    <lineage>
        <taxon>unclassified sequences</taxon>
        <taxon>metagenomes</taxon>
        <taxon>ecological metagenomes</taxon>
    </lineage>
</organism>
<evidence type="ECO:0000256" key="2">
    <source>
        <dbReference type="ARBA" id="ARBA00022676"/>
    </source>
</evidence>
<keyword evidence="2" id="KW-0328">Glycosyltransferase</keyword>
<evidence type="ECO:0008006" key="5">
    <source>
        <dbReference type="Google" id="ProtNLM"/>
    </source>
</evidence>
<gene>
    <name evidence="4" type="ORF">S03H2_05875</name>
</gene>
<comment type="caution">
    <text evidence="4">The sequence shown here is derived from an EMBL/GenBank/DDBJ whole genome shotgun (WGS) entry which is preliminary data.</text>
</comment>
<evidence type="ECO:0000313" key="4">
    <source>
        <dbReference type="EMBL" id="GAH28962.1"/>
    </source>
</evidence>
<sequence length="147" mass="18274">DFFMYYEDLDLCWRARYLNWKILYNPKSVVRHYHSGSSKEWSPLFTFYVLRNRLLTLLKNAPFKVVIKYWFKYYLSILYLIGHFFKDLLLEGKIENMLKVRLKVALSFLLKLPGQLIKRYKIQKSKKVDFKEIYKWMEKWEKYKKEM</sequence>